<gene>
    <name evidence="4" type="ORF">HETSPECPRED_004903</name>
</gene>
<proteinExistence type="predicted"/>
<dbReference type="CDD" id="cd07650">
    <property type="entry name" value="F-BAR_Syp1p_like"/>
    <property type="match status" value="1"/>
</dbReference>
<reference evidence="4" key="1">
    <citation type="submission" date="2021-03" db="EMBL/GenBank/DDBJ databases">
        <authorList>
            <person name="Tagirdzhanova G."/>
        </authorList>
    </citation>
    <scope>NUCLEOTIDE SEQUENCE</scope>
</reference>
<dbReference type="InterPro" id="IPR018808">
    <property type="entry name" value="Muniscin_C"/>
</dbReference>
<dbReference type="GO" id="GO:0032153">
    <property type="term" value="C:cell division site"/>
    <property type="evidence" value="ECO:0007669"/>
    <property type="project" value="TreeGrafter"/>
</dbReference>
<dbReference type="Proteomes" id="UP000664521">
    <property type="component" value="Unassembled WGS sequence"/>
</dbReference>
<dbReference type="InterPro" id="IPR028565">
    <property type="entry name" value="MHD"/>
</dbReference>
<feature type="region of interest" description="Disordered" evidence="2">
    <location>
        <begin position="302"/>
        <end position="522"/>
    </location>
</feature>
<dbReference type="GO" id="GO:0032185">
    <property type="term" value="P:septin cytoskeleton organization"/>
    <property type="evidence" value="ECO:0007669"/>
    <property type="project" value="TreeGrafter"/>
</dbReference>
<dbReference type="Pfam" id="PF10291">
    <property type="entry name" value="muHD"/>
    <property type="match status" value="1"/>
</dbReference>
<dbReference type="GO" id="GO:0005886">
    <property type="term" value="C:plasma membrane"/>
    <property type="evidence" value="ECO:0007669"/>
    <property type="project" value="TreeGrafter"/>
</dbReference>
<dbReference type="Pfam" id="PF00611">
    <property type="entry name" value="FCH"/>
    <property type="match status" value="1"/>
</dbReference>
<organism evidence="4 5">
    <name type="scientific">Heterodermia speciosa</name>
    <dbReference type="NCBI Taxonomy" id="116794"/>
    <lineage>
        <taxon>Eukaryota</taxon>
        <taxon>Fungi</taxon>
        <taxon>Dikarya</taxon>
        <taxon>Ascomycota</taxon>
        <taxon>Pezizomycotina</taxon>
        <taxon>Lecanoromycetes</taxon>
        <taxon>OSLEUM clade</taxon>
        <taxon>Lecanoromycetidae</taxon>
        <taxon>Caliciales</taxon>
        <taxon>Physciaceae</taxon>
        <taxon>Heterodermia</taxon>
    </lineage>
</organism>
<evidence type="ECO:0000256" key="2">
    <source>
        <dbReference type="SAM" id="MobiDB-lite"/>
    </source>
</evidence>
<evidence type="ECO:0000313" key="4">
    <source>
        <dbReference type="EMBL" id="CAF9905179.1"/>
    </source>
</evidence>
<evidence type="ECO:0000313" key="5">
    <source>
        <dbReference type="Proteomes" id="UP000664521"/>
    </source>
</evidence>
<feature type="compositionally biased region" description="Polar residues" evidence="2">
    <location>
        <begin position="474"/>
        <end position="485"/>
    </location>
</feature>
<name>A0A8H3EER5_9LECA</name>
<feature type="compositionally biased region" description="Polar residues" evidence="2">
    <location>
        <begin position="407"/>
        <end position="426"/>
    </location>
</feature>
<dbReference type="PANTHER" id="PTHR23065:SF54">
    <property type="entry name" value="SUPPRESSOR OF YEAST PROFILIN DELETION"/>
    <property type="match status" value="1"/>
</dbReference>
<sequence>MPIECCIRNEMDGSTLLIEDDVEQWTRVELEDWEPRPSARSRDSSRGKSGGPQQGELHSVEFASFLPMELSRQEYPALLPNLQPNQAITILEDRVKLIAKVNHDVADFLTERRKVEEAYANGLRKLAGRRPQDVSPELGIFQAPWRTIVSSTETLAQSHAMLAQKIEADVERPLREYNSRNREMQGISTIQGNLASVARDVDTARKRADKIQSGKAPQSKIDNATSDFNVVNQRWDSQAPYVFEQLQALDENRVNHLRDVLTQFQTHEVDLVERNRVSAEGCLNAILNVNTSEEISTFVAKASESAPTIPPPRPKSRNTSAQALSARPGTASTGDRVRAVPGTSAGTRDETIPPVPTLQGQDSPRRQGGFGLKRLGTVIGRRKDKKAERPPSPEKRTRSGLNPLRRGTSSKNMQEIPSPPETSTVHLPQAAPSPEPALPVNTAVTRAQRSDSSAEQRRLNDQLNGDTISPAPRRTSSLPRTNGIQTDRDLFPEDLPPMPTPSKPVETQRDTDGFNVPPSASDDISRAQQEAATLNENEAPQFKLDIRNEPIQEEGDAQSALSNVANTLRAQAQQVATPRKPNSNRGRRDVRNTMFIPTPQAPEMSGDSPVPGSSPFPSRSATLPAEASHASDTTSIRSSHSLSSLMPFALKHPEMSQQGLNASIVETVSATFSEGKVTRALVIGELALAHNASDEAPSSGSENIRLENFPVLEKVAPNPTFITQAPSRSGEYSVNLSQISRTTVAFKYQVHLDEASLASHAPVTPSSNWKVEPTQTSVMLQYGFNTAFASPTGRSVTLKNFTVLINIEGTKTSSCMSKPAGTFSRDKAMMVWKLGDVVLDGYAAAPQKLLARFSTESEARPGIVEMRWEISGEPARGLGSGLSVSRYSKDEGGSDPFADESIGSASTATWREVPLTRKIVSGKYIASAAG</sequence>
<feature type="compositionally biased region" description="Basic and acidic residues" evidence="2">
    <location>
        <begin position="385"/>
        <end position="397"/>
    </location>
</feature>
<keyword evidence="1" id="KW-0254">Endocytosis</keyword>
<comment type="caution">
    <text evidence="4">The sequence shown here is derived from an EMBL/GenBank/DDBJ whole genome shotgun (WGS) entry which is preliminary data.</text>
</comment>
<dbReference type="AlphaFoldDB" id="A0A8H3EER5"/>
<evidence type="ECO:0000256" key="1">
    <source>
        <dbReference type="ARBA" id="ARBA00022583"/>
    </source>
</evidence>
<dbReference type="OrthoDB" id="331602at2759"/>
<dbReference type="InterPro" id="IPR049609">
    <property type="entry name" value="Syp1-like_MHD"/>
</dbReference>
<dbReference type="GO" id="GO:0006897">
    <property type="term" value="P:endocytosis"/>
    <property type="evidence" value="ECO:0007669"/>
    <property type="project" value="UniProtKB-KW"/>
</dbReference>
<feature type="region of interest" description="Disordered" evidence="2">
    <location>
        <begin position="29"/>
        <end position="58"/>
    </location>
</feature>
<keyword evidence="5" id="KW-1185">Reference proteome</keyword>
<dbReference type="EMBL" id="CAJPDS010000003">
    <property type="protein sequence ID" value="CAF9905179.1"/>
    <property type="molecule type" value="Genomic_DNA"/>
</dbReference>
<feature type="compositionally biased region" description="Basic and acidic residues" evidence="2">
    <location>
        <begin position="448"/>
        <end position="460"/>
    </location>
</feature>
<dbReference type="CDD" id="cd09264">
    <property type="entry name" value="AP_Syp1_MHD"/>
    <property type="match status" value="1"/>
</dbReference>
<dbReference type="PANTHER" id="PTHR23065">
    <property type="entry name" value="PROLINE-SERINE-THREONINE PHOSPHATASE INTERACTING PROTEIN 1"/>
    <property type="match status" value="1"/>
</dbReference>
<dbReference type="FunFam" id="1.20.1270.60:FF:000102">
    <property type="entry name" value="WGS project CABT00000000 data, contig 2.23"/>
    <property type="match status" value="1"/>
</dbReference>
<protein>
    <recommendedName>
        <fullName evidence="3">MHD domain-containing protein</fullName>
    </recommendedName>
</protein>
<dbReference type="PROSITE" id="PS51072">
    <property type="entry name" value="MHD"/>
    <property type="match status" value="1"/>
</dbReference>
<feature type="compositionally biased region" description="Basic and acidic residues" evidence="2">
    <location>
        <begin position="29"/>
        <end position="46"/>
    </location>
</feature>
<accession>A0A8H3EER5</accession>
<dbReference type="GO" id="GO:0030139">
    <property type="term" value="C:endocytic vesicle"/>
    <property type="evidence" value="ECO:0007669"/>
    <property type="project" value="TreeGrafter"/>
</dbReference>
<dbReference type="InterPro" id="IPR027267">
    <property type="entry name" value="AH/BAR_dom_sf"/>
</dbReference>
<feature type="domain" description="MHD" evidence="3">
    <location>
        <begin position="657"/>
        <end position="914"/>
    </location>
</feature>
<dbReference type="SUPFAM" id="SSF103657">
    <property type="entry name" value="BAR/IMD domain-like"/>
    <property type="match status" value="1"/>
</dbReference>
<dbReference type="Gene3D" id="1.20.1270.60">
    <property type="entry name" value="Arfaptin homology (AH) domain/BAR domain"/>
    <property type="match status" value="1"/>
</dbReference>
<dbReference type="InterPro" id="IPR001060">
    <property type="entry name" value="FCH_dom"/>
</dbReference>
<feature type="region of interest" description="Disordered" evidence="2">
    <location>
        <begin position="571"/>
        <end position="639"/>
    </location>
</feature>
<feature type="compositionally biased region" description="Polar residues" evidence="2">
    <location>
        <begin position="571"/>
        <end position="584"/>
    </location>
</feature>
<evidence type="ECO:0000259" key="3">
    <source>
        <dbReference type="PROSITE" id="PS51072"/>
    </source>
</evidence>
<dbReference type="SMART" id="SM00055">
    <property type="entry name" value="FCH"/>
    <property type="match status" value="1"/>
</dbReference>